<gene>
    <name evidence="1" type="ORF">OWV82_023627</name>
</gene>
<sequence>MAERNNKIQWLEEIGIGIRNRVSGLKLCIDKWDEKITELVMVTEAWKEDTFCSSSTIELFVLKMELEDVKKGLEEILVQYQDACDENREEEEEEEENVMKELKALIIEVYNIKRKIDGKIEDLDIVDHVKGESSRQDLSAKDGGKDHDVKGKGLMIDDSDDEDVVKLDHGRYGESSQARPSTETTKDEIIEGESSQQLSAKNGGKDHDVKGKGLMIDDSDDEDVVKLDHGRYGESSQARPSTETTKDEIIEGESSQDLSAKNGGKDHDVKGKGLMIDDSDDDDLMKFDHSRYGESSQARSLTEMRKDEFLILSSSSEEEILPDDPEEKDGDVKERFLNRVSEAFELSDATSETEIAEGQAAGYASDSDDYEEVGGVEELEDDLIWMQIVSETSSGSSSSNEHAGEEARIFR</sequence>
<dbReference type="Proteomes" id="UP001164539">
    <property type="component" value="Chromosome 13"/>
</dbReference>
<organism evidence="1 2">
    <name type="scientific">Melia azedarach</name>
    <name type="common">Chinaberry tree</name>
    <dbReference type="NCBI Taxonomy" id="155640"/>
    <lineage>
        <taxon>Eukaryota</taxon>
        <taxon>Viridiplantae</taxon>
        <taxon>Streptophyta</taxon>
        <taxon>Embryophyta</taxon>
        <taxon>Tracheophyta</taxon>
        <taxon>Spermatophyta</taxon>
        <taxon>Magnoliopsida</taxon>
        <taxon>eudicotyledons</taxon>
        <taxon>Gunneridae</taxon>
        <taxon>Pentapetalae</taxon>
        <taxon>rosids</taxon>
        <taxon>malvids</taxon>
        <taxon>Sapindales</taxon>
        <taxon>Meliaceae</taxon>
        <taxon>Melia</taxon>
    </lineage>
</organism>
<evidence type="ECO:0000313" key="2">
    <source>
        <dbReference type="Proteomes" id="UP001164539"/>
    </source>
</evidence>
<protein>
    <submittedName>
        <fullName evidence="1">Uncharacterized protein</fullName>
    </submittedName>
</protein>
<reference evidence="1 2" key="1">
    <citation type="journal article" date="2023" name="Science">
        <title>Complex scaffold remodeling in plant triterpene biosynthesis.</title>
        <authorList>
            <person name="De La Pena R."/>
            <person name="Hodgson H."/>
            <person name="Liu J.C."/>
            <person name="Stephenson M.J."/>
            <person name="Martin A.C."/>
            <person name="Owen C."/>
            <person name="Harkess A."/>
            <person name="Leebens-Mack J."/>
            <person name="Jimenez L.E."/>
            <person name="Osbourn A."/>
            <person name="Sattely E.S."/>
        </authorList>
    </citation>
    <scope>NUCLEOTIDE SEQUENCE [LARGE SCALE GENOMIC DNA]</scope>
    <source>
        <strain evidence="2">cv. JPN11</strain>
        <tissue evidence="1">Leaf</tissue>
    </source>
</reference>
<comment type="caution">
    <text evidence="1">The sequence shown here is derived from an EMBL/GenBank/DDBJ whole genome shotgun (WGS) entry which is preliminary data.</text>
</comment>
<proteinExistence type="predicted"/>
<accession>A0ACC1X0P5</accession>
<evidence type="ECO:0000313" key="1">
    <source>
        <dbReference type="EMBL" id="KAJ4703770.1"/>
    </source>
</evidence>
<dbReference type="EMBL" id="CM051406">
    <property type="protein sequence ID" value="KAJ4703770.1"/>
    <property type="molecule type" value="Genomic_DNA"/>
</dbReference>
<name>A0ACC1X0P5_MELAZ</name>
<keyword evidence="2" id="KW-1185">Reference proteome</keyword>